<evidence type="ECO:0000313" key="2">
    <source>
        <dbReference type="EMBL" id="GIY43082.1"/>
    </source>
</evidence>
<evidence type="ECO:0000256" key="1">
    <source>
        <dbReference type="SAM" id="MobiDB-lite"/>
    </source>
</evidence>
<proteinExistence type="predicted"/>
<comment type="caution">
    <text evidence="2">The sequence shown here is derived from an EMBL/GenBank/DDBJ whole genome shotgun (WGS) entry which is preliminary data.</text>
</comment>
<evidence type="ECO:0000313" key="3">
    <source>
        <dbReference type="Proteomes" id="UP001054837"/>
    </source>
</evidence>
<feature type="compositionally biased region" description="Basic and acidic residues" evidence="1">
    <location>
        <begin position="9"/>
        <end position="20"/>
    </location>
</feature>
<dbReference type="AlphaFoldDB" id="A0AAV4TDV8"/>
<protein>
    <submittedName>
        <fullName evidence="2">Uncharacterized protein</fullName>
    </submittedName>
</protein>
<feature type="region of interest" description="Disordered" evidence="1">
    <location>
        <begin position="1"/>
        <end position="22"/>
    </location>
</feature>
<reference evidence="2 3" key="1">
    <citation type="submission" date="2021-06" db="EMBL/GenBank/DDBJ databases">
        <title>Caerostris darwini draft genome.</title>
        <authorList>
            <person name="Kono N."/>
            <person name="Arakawa K."/>
        </authorList>
    </citation>
    <scope>NUCLEOTIDE SEQUENCE [LARGE SCALE GENOMIC DNA]</scope>
</reference>
<accession>A0AAV4TDV8</accession>
<gene>
    <name evidence="2" type="ORF">CDAR_530631</name>
</gene>
<organism evidence="2 3">
    <name type="scientific">Caerostris darwini</name>
    <dbReference type="NCBI Taxonomy" id="1538125"/>
    <lineage>
        <taxon>Eukaryota</taxon>
        <taxon>Metazoa</taxon>
        <taxon>Ecdysozoa</taxon>
        <taxon>Arthropoda</taxon>
        <taxon>Chelicerata</taxon>
        <taxon>Arachnida</taxon>
        <taxon>Araneae</taxon>
        <taxon>Araneomorphae</taxon>
        <taxon>Entelegynae</taxon>
        <taxon>Araneoidea</taxon>
        <taxon>Araneidae</taxon>
        <taxon>Caerostris</taxon>
    </lineage>
</organism>
<name>A0AAV4TDV8_9ARAC</name>
<keyword evidence="3" id="KW-1185">Reference proteome</keyword>
<sequence length="110" mass="12755">MNTKNSKVSRKDGPQSEERGILSLEGRLSTVALVRSSESRDEDRPLGDFVSHIEVQRPRPLVRQWGSYWRLFRNHCTKSEIMSCEMKVKETRRAMTSSANIRHCPHSSRK</sequence>
<dbReference type="Proteomes" id="UP001054837">
    <property type="component" value="Unassembled WGS sequence"/>
</dbReference>
<dbReference type="EMBL" id="BPLQ01009290">
    <property type="protein sequence ID" value="GIY43082.1"/>
    <property type="molecule type" value="Genomic_DNA"/>
</dbReference>